<evidence type="ECO:0000256" key="5">
    <source>
        <dbReference type="ARBA" id="ARBA00022771"/>
    </source>
</evidence>
<evidence type="ECO:0000256" key="9">
    <source>
        <dbReference type="SAM" id="MobiDB-lite"/>
    </source>
</evidence>
<dbReference type="Gene3D" id="3.30.40.10">
    <property type="entry name" value="Zinc/RING finger domain, C3HC4 (zinc finger)"/>
    <property type="match status" value="1"/>
</dbReference>
<evidence type="ECO:0000256" key="4">
    <source>
        <dbReference type="ARBA" id="ARBA00022723"/>
    </source>
</evidence>
<reference evidence="12 13" key="1">
    <citation type="journal article" date="2019" name="Nat. Ecol. Evol.">
        <title>Megaphylogeny resolves global patterns of mushroom evolution.</title>
        <authorList>
            <person name="Varga T."/>
            <person name="Krizsan K."/>
            <person name="Foldi C."/>
            <person name="Dima B."/>
            <person name="Sanchez-Garcia M."/>
            <person name="Sanchez-Ramirez S."/>
            <person name="Szollosi G.J."/>
            <person name="Szarkandi J.G."/>
            <person name="Papp V."/>
            <person name="Albert L."/>
            <person name="Andreopoulos W."/>
            <person name="Angelini C."/>
            <person name="Antonin V."/>
            <person name="Barry K.W."/>
            <person name="Bougher N.L."/>
            <person name="Buchanan P."/>
            <person name="Buyck B."/>
            <person name="Bense V."/>
            <person name="Catcheside P."/>
            <person name="Chovatia M."/>
            <person name="Cooper J."/>
            <person name="Damon W."/>
            <person name="Desjardin D."/>
            <person name="Finy P."/>
            <person name="Geml J."/>
            <person name="Haridas S."/>
            <person name="Hughes K."/>
            <person name="Justo A."/>
            <person name="Karasinski D."/>
            <person name="Kautmanova I."/>
            <person name="Kiss B."/>
            <person name="Kocsube S."/>
            <person name="Kotiranta H."/>
            <person name="LaButti K.M."/>
            <person name="Lechner B.E."/>
            <person name="Liimatainen K."/>
            <person name="Lipzen A."/>
            <person name="Lukacs Z."/>
            <person name="Mihaltcheva S."/>
            <person name="Morgado L.N."/>
            <person name="Niskanen T."/>
            <person name="Noordeloos M.E."/>
            <person name="Ohm R.A."/>
            <person name="Ortiz-Santana B."/>
            <person name="Ovrebo C."/>
            <person name="Racz N."/>
            <person name="Riley R."/>
            <person name="Savchenko A."/>
            <person name="Shiryaev A."/>
            <person name="Soop K."/>
            <person name="Spirin V."/>
            <person name="Szebenyi C."/>
            <person name="Tomsovsky M."/>
            <person name="Tulloss R.E."/>
            <person name="Uehling J."/>
            <person name="Grigoriev I.V."/>
            <person name="Vagvolgyi C."/>
            <person name="Papp T."/>
            <person name="Martin F.M."/>
            <person name="Miettinen O."/>
            <person name="Hibbett D.S."/>
            <person name="Nagy L.G."/>
        </authorList>
    </citation>
    <scope>NUCLEOTIDE SEQUENCE [LARGE SCALE GENOMIC DNA]</scope>
    <source>
        <strain evidence="12 13">CBS 309.79</strain>
    </source>
</reference>
<evidence type="ECO:0000256" key="6">
    <source>
        <dbReference type="ARBA" id="ARBA00022786"/>
    </source>
</evidence>
<gene>
    <name evidence="12" type="ORF">BDV98DRAFT_584676</name>
</gene>
<feature type="compositionally biased region" description="Low complexity" evidence="9">
    <location>
        <begin position="754"/>
        <end position="777"/>
    </location>
</feature>
<accession>A0A5C3QB65</accession>
<dbReference type="InterPro" id="IPR038654">
    <property type="entry name" value="PINIT_sf"/>
</dbReference>
<proteinExistence type="inferred from homology"/>
<feature type="compositionally biased region" description="Polar residues" evidence="9">
    <location>
        <begin position="113"/>
        <end position="122"/>
    </location>
</feature>
<dbReference type="OrthoDB" id="28127at2759"/>
<dbReference type="EMBL" id="ML178837">
    <property type="protein sequence ID" value="TFK98806.1"/>
    <property type="molecule type" value="Genomic_DNA"/>
</dbReference>
<sequence length="872" mass="93247">MSAAGLWDDFDTLKNGVRRNTVDKLKIIVGHFNDQCGAHLSKTGRKQELIDRIVNCMDNWRMNRQDDLWRRGKTIVSAPLAVGYMNSARVPAYSTTSMPAYTPPITPYTNGTTAAGRSSLGQYNPYAPPRRPEPAPAPAASTSASQTIRFKPSPFFRIDSQASPIIECPESISASDRRNTMFNFTLTPDQVEKFSSTTSTYQLRLYCTSSYFYSPLNFRTNVSGPCPIEFPPTCEVRINNLQVPANLKGMKKKPGTTPPANITPMVKTAPSIPHCVEMIYVNAQNPVQGKKYYLAVMLVEATSVEQLVAKLIKGKYKSSEEIREKLGSDSDQDDDIVAGAQKMSLKCPLTTLRITTPCRSSQCVHPQCFDASSWLMINEQTTTWMCPVCDKALNFDDLIVDGYFDSIVKSVPADVEDVMVETDGEWHTSDNKHASPTWRATHPAPTASTSALPPPRPKACDKGKGRNQEVFVLSDSEDEEEEENRVKRELSPSFYQNMLSAQNSMNSVGTAPPASQVTGGASSNVIDLTLSDDEEEEEAPPPRPAPLPSLKRKADHLDDYDDDSLGDSVDRIVRRARADFDVAAGGGSGSGLGTAVNGGGYSAYGSTNGISGSLYVSRPNPNPAPSSSDSAATNTAASSSPGASNSNGAASYPPFAASPSSLGRIPRPDWAKSPTLSSSTSFATTSSNSRTPFTANPRPLSRQDAHYPLPPPPRPTYPSPRDVLISAAKDVVPHRYRGSPPPPLRPTPSEWRRSSGSTQPTSPVSPTGSSSSPLSPTAGYRTHWAGGGTGFASSGVAFGLGVGASREKGQGFTDDGGRLRADDARQRTGDVLARVAGTGRLNGNASGGGEGGSATQASPSTSPLLGVLRGWM</sequence>
<feature type="region of interest" description="Disordered" evidence="9">
    <location>
        <begin position="531"/>
        <end position="567"/>
    </location>
</feature>
<comment type="pathway">
    <text evidence="1">Protein modification; protein sumoylation.</text>
</comment>
<evidence type="ECO:0000256" key="2">
    <source>
        <dbReference type="ARBA" id="ARBA00005383"/>
    </source>
</evidence>
<evidence type="ECO:0000313" key="12">
    <source>
        <dbReference type="EMBL" id="TFK98806.1"/>
    </source>
</evidence>
<dbReference type="PROSITE" id="PS51044">
    <property type="entry name" value="ZF_SP_RING"/>
    <property type="match status" value="1"/>
</dbReference>
<evidence type="ECO:0000256" key="7">
    <source>
        <dbReference type="ARBA" id="ARBA00022833"/>
    </source>
</evidence>
<dbReference type="Pfam" id="PF14324">
    <property type="entry name" value="PINIT"/>
    <property type="match status" value="1"/>
</dbReference>
<dbReference type="PANTHER" id="PTHR10782">
    <property type="entry name" value="ZINC FINGER MIZ DOMAIN-CONTAINING PROTEIN"/>
    <property type="match status" value="1"/>
</dbReference>
<keyword evidence="3" id="KW-0808">Transferase</keyword>
<dbReference type="GO" id="GO:0008270">
    <property type="term" value="F:zinc ion binding"/>
    <property type="evidence" value="ECO:0007669"/>
    <property type="project" value="UniProtKB-KW"/>
</dbReference>
<organism evidence="12 13">
    <name type="scientific">Pterulicium gracile</name>
    <dbReference type="NCBI Taxonomy" id="1884261"/>
    <lineage>
        <taxon>Eukaryota</taxon>
        <taxon>Fungi</taxon>
        <taxon>Dikarya</taxon>
        <taxon>Basidiomycota</taxon>
        <taxon>Agaricomycotina</taxon>
        <taxon>Agaricomycetes</taxon>
        <taxon>Agaricomycetidae</taxon>
        <taxon>Agaricales</taxon>
        <taxon>Pleurotineae</taxon>
        <taxon>Pterulaceae</taxon>
        <taxon>Pterulicium</taxon>
    </lineage>
</organism>
<name>A0A5C3QB65_9AGAR</name>
<dbReference type="Pfam" id="PF02891">
    <property type="entry name" value="zf-MIZ"/>
    <property type="match status" value="1"/>
</dbReference>
<evidence type="ECO:0000259" key="10">
    <source>
        <dbReference type="PROSITE" id="PS51044"/>
    </source>
</evidence>
<feature type="domain" description="PINIT" evidence="11">
    <location>
        <begin position="138"/>
        <end position="302"/>
    </location>
</feature>
<dbReference type="STRING" id="1884261.A0A5C3QB65"/>
<keyword evidence="13" id="KW-1185">Reference proteome</keyword>
<dbReference type="PANTHER" id="PTHR10782:SF4">
    <property type="entry name" value="TONALLI, ISOFORM E"/>
    <property type="match status" value="1"/>
</dbReference>
<keyword evidence="5 8" id="KW-0863">Zinc-finger</keyword>
<dbReference type="InterPro" id="IPR004181">
    <property type="entry name" value="Znf_MIZ"/>
</dbReference>
<feature type="region of interest" description="Disordered" evidence="9">
    <location>
        <begin position="423"/>
        <end position="491"/>
    </location>
</feature>
<dbReference type="Proteomes" id="UP000305067">
    <property type="component" value="Unassembled WGS sequence"/>
</dbReference>
<dbReference type="GO" id="GO:0061665">
    <property type="term" value="F:SUMO ligase activity"/>
    <property type="evidence" value="ECO:0007669"/>
    <property type="project" value="TreeGrafter"/>
</dbReference>
<feature type="compositionally biased region" description="Basic and acidic residues" evidence="9">
    <location>
        <begin position="458"/>
        <end position="467"/>
    </location>
</feature>
<feature type="compositionally biased region" description="Pro residues" evidence="9">
    <location>
        <begin position="126"/>
        <end position="137"/>
    </location>
</feature>
<feature type="compositionally biased region" description="Pro residues" evidence="9">
    <location>
        <begin position="708"/>
        <end position="718"/>
    </location>
</feature>
<comment type="similarity">
    <text evidence="2">Belongs to the PIAS family.</text>
</comment>
<feature type="compositionally biased region" description="Low complexity" evidence="9">
    <location>
        <begin position="439"/>
        <end position="451"/>
    </location>
</feature>
<evidence type="ECO:0000256" key="8">
    <source>
        <dbReference type="PROSITE-ProRule" id="PRU00452"/>
    </source>
</evidence>
<feature type="domain" description="SP-RING-type" evidence="10">
    <location>
        <begin position="332"/>
        <end position="413"/>
    </location>
</feature>
<keyword evidence="7" id="KW-0862">Zinc</keyword>
<dbReference type="Gene3D" id="2.60.120.780">
    <property type="entry name" value="PINIT domain"/>
    <property type="match status" value="1"/>
</dbReference>
<dbReference type="UniPathway" id="UPA00886"/>
<dbReference type="AlphaFoldDB" id="A0A5C3QB65"/>
<keyword evidence="6" id="KW-0833">Ubl conjugation pathway</keyword>
<dbReference type="GO" id="GO:0000785">
    <property type="term" value="C:chromatin"/>
    <property type="evidence" value="ECO:0007669"/>
    <property type="project" value="TreeGrafter"/>
</dbReference>
<feature type="compositionally biased region" description="Low complexity" evidence="9">
    <location>
        <begin position="673"/>
        <end position="691"/>
    </location>
</feature>
<protein>
    <submittedName>
        <fullName evidence="12">PINIT domain-containing protein</fullName>
    </submittedName>
</protein>
<dbReference type="GO" id="GO:0016925">
    <property type="term" value="P:protein sumoylation"/>
    <property type="evidence" value="ECO:0007669"/>
    <property type="project" value="UniProtKB-UniPathway"/>
</dbReference>
<dbReference type="InterPro" id="IPR013083">
    <property type="entry name" value="Znf_RING/FYVE/PHD"/>
</dbReference>
<evidence type="ECO:0000259" key="11">
    <source>
        <dbReference type="PROSITE" id="PS51466"/>
    </source>
</evidence>
<evidence type="ECO:0000313" key="13">
    <source>
        <dbReference type="Proteomes" id="UP000305067"/>
    </source>
</evidence>
<feature type="compositionally biased region" description="Basic and acidic residues" evidence="9">
    <location>
        <begin position="424"/>
        <end position="433"/>
    </location>
</feature>
<feature type="compositionally biased region" description="Low complexity" evidence="9">
    <location>
        <begin position="625"/>
        <end position="661"/>
    </location>
</feature>
<feature type="compositionally biased region" description="Gly residues" evidence="9">
    <location>
        <begin position="584"/>
        <end position="602"/>
    </location>
</feature>
<dbReference type="InterPro" id="IPR023321">
    <property type="entry name" value="PINIT"/>
</dbReference>
<evidence type="ECO:0000256" key="1">
    <source>
        <dbReference type="ARBA" id="ARBA00004718"/>
    </source>
</evidence>
<feature type="region of interest" description="Disordered" evidence="9">
    <location>
        <begin position="838"/>
        <end position="872"/>
    </location>
</feature>
<evidence type="ECO:0000256" key="3">
    <source>
        <dbReference type="ARBA" id="ARBA00022679"/>
    </source>
</evidence>
<dbReference type="PROSITE" id="PS51466">
    <property type="entry name" value="PINIT"/>
    <property type="match status" value="1"/>
</dbReference>
<feature type="region of interest" description="Disordered" evidence="9">
    <location>
        <begin position="579"/>
        <end position="781"/>
    </location>
</feature>
<feature type="region of interest" description="Disordered" evidence="9">
    <location>
        <begin position="113"/>
        <end position="145"/>
    </location>
</feature>
<keyword evidence="4" id="KW-0479">Metal-binding</keyword>